<dbReference type="InterPro" id="IPR011990">
    <property type="entry name" value="TPR-like_helical_dom_sf"/>
</dbReference>
<dbReference type="RefSeq" id="WP_044058717.1">
    <property type="nucleotide sequence ID" value="NZ_CBCSKJ010000001.1"/>
</dbReference>
<name>A0A075NZ69_9ALTE</name>
<dbReference type="Proteomes" id="UP000056090">
    <property type="component" value="Chromosome"/>
</dbReference>
<sequence>MLKRLLIASTFLLFSTALYANPNGLASIQQTWDEITYTVPKEAQFRQFLTLIDTASQYAEDANYSPESLIWLAVSQSGAARAKGGLDALDLAKQAKENLERAIAADKTALEGAGLGILASLYHKVPGWPVGFGSDKKARKLFKEALEVNPNGLDSNYFYAEFLFDEKDYDEAAQYLEKAKQAPGKQGRPLATKARQQDIVELEAKLKEKR</sequence>
<dbReference type="eggNOG" id="COG3063">
    <property type="taxonomic scope" value="Bacteria"/>
</dbReference>
<dbReference type="Pfam" id="PF14559">
    <property type="entry name" value="TPR_19"/>
    <property type="match status" value="1"/>
</dbReference>
<dbReference type="EMBL" id="CP008849">
    <property type="protein sequence ID" value="AIF97875.1"/>
    <property type="molecule type" value="Genomic_DNA"/>
</dbReference>
<dbReference type="Gene3D" id="1.25.40.10">
    <property type="entry name" value="Tetratricopeptide repeat domain"/>
    <property type="match status" value="1"/>
</dbReference>
<evidence type="ECO:0000313" key="2">
    <source>
        <dbReference type="EMBL" id="AIF97875.1"/>
    </source>
</evidence>
<dbReference type="SUPFAM" id="SSF48452">
    <property type="entry name" value="TPR-like"/>
    <property type="match status" value="1"/>
</dbReference>
<dbReference type="KEGG" id="aal:EP13_03715"/>
<keyword evidence="3" id="KW-1185">Reference proteome</keyword>
<gene>
    <name evidence="2" type="ORF">EP13_03715</name>
</gene>
<dbReference type="AlphaFoldDB" id="A0A075NZ69"/>
<keyword evidence="1" id="KW-0732">Signal</keyword>
<evidence type="ECO:0000256" key="1">
    <source>
        <dbReference type="SAM" id="SignalP"/>
    </source>
</evidence>
<organism evidence="2 3">
    <name type="scientific">Alteromonas australica</name>
    <dbReference type="NCBI Taxonomy" id="589873"/>
    <lineage>
        <taxon>Bacteria</taxon>
        <taxon>Pseudomonadati</taxon>
        <taxon>Pseudomonadota</taxon>
        <taxon>Gammaproteobacteria</taxon>
        <taxon>Alteromonadales</taxon>
        <taxon>Alteromonadaceae</taxon>
        <taxon>Alteromonas/Salinimonas group</taxon>
        <taxon>Alteromonas</taxon>
    </lineage>
</organism>
<accession>A0A075NZ69</accession>
<dbReference type="GeneID" id="78254046"/>
<reference evidence="2 3" key="1">
    <citation type="submission" date="2014-06" db="EMBL/GenBank/DDBJ databases">
        <title>Genomes of Alteromonas australica, a world apart.</title>
        <authorList>
            <person name="Gonzaga A."/>
            <person name="Lopez-Perez M."/>
            <person name="Rodriguez-Valera F."/>
        </authorList>
    </citation>
    <scope>NUCLEOTIDE SEQUENCE [LARGE SCALE GENOMIC DNA]</scope>
    <source>
        <strain evidence="2 3">H 17</strain>
    </source>
</reference>
<protein>
    <submittedName>
        <fullName evidence="2">Uncharacterized protein</fullName>
    </submittedName>
</protein>
<evidence type="ECO:0000313" key="3">
    <source>
        <dbReference type="Proteomes" id="UP000056090"/>
    </source>
</evidence>
<feature type="signal peptide" evidence="1">
    <location>
        <begin position="1"/>
        <end position="20"/>
    </location>
</feature>
<proteinExistence type="predicted"/>
<feature type="chain" id="PRO_5001707963" evidence="1">
    <location>
        <begin position="21"/>
        <end position="210"/>
    </location>
</feature>